<evidence type="ECO:0000313" key="1">
    <source>
        <dbReference type="EMBL" id="KAJ9652990.1"/>
    </source>
</evidence>
<accession>A0ACC2ZZ21</accession>
<keyword evidence="2" id="KW-1185">Reference proteome</keyword>
<organism evidence="1 2">
    <name type="scientific">Neophaeococcomyces mojaviensis</name>
    <dbReference type="NCBI Taxonomy" id="3383035"/>
    <lineage>
        <taxon>Eukaryota</taxon>
        <taxon>Fungi</taxon>
        <taxon>Dikarya</taxon>
        <taxon>Ascomycota</taxon>
        <taxon>Pezizomycotina</taxon>
        <taxon>Eurotiomycetes</taxon>
        <taxon>Chaetothyriomycetidae</taxon>
        <taxon>Chaetothyriales</taxon>
        <taxon>Chaetothyriales incertae sedis</taxon>
        <taxon>Neophaeococcomyces</taxon>
    </lineage>
</organism>
<reference evidence="1" key="1">
    <citation type="submission" date="2022-10" db="EMBL/GenBank/DDBJ databases">
        <title>Culturing micro-colonial fungi from biological soil crusts in the Mojave desert and describing Neophaeococcomyces mojavensis, and introducing the new genera and species Taxawa tesnikishii.</title>
        <authorList>
            <person name="Kurbessoian T."/>
            <person name="Stajich J.E."/>
        </authorList>
    </citation>
    <scope>NUCLEOTIDE SEQUENCE</scope>
    <source>
        <strain evidence="1">JES_112</strain>
    </source>
</reference>
<name>A0ACC2ZZ21_9EURO</name>
<gene>
    <name evidence="1" type="ORF">H2198_007803</name>
</gene>
<dbReference type="Proteomes" id="UP001172386">
    <property type="component" value="Unassembled WGS sequence"/>
</dbReference>
<dbReference type="EMBL" id="JAPDRQ010000173">
    <property type="protein sequence ID" value="KAJ9652990.1"/>
    <property type="molecule type" value="Genomic_DNA"/>
</dbReference>
<proteinExistence type="predicted"/>
<evidence type="ECO:0000313" key="2">
    <source>
        <dbReference type="Proteomes" id="UP001172386"/>
    </source>
</evidence>
<protein>
    <submittedName>
        <fullName evidence="1">Uncharacterized protein</fullName>
    </submittedName>
</protein>
<comment type="caution">
    <text evidence="1">The sequence shown here is derived from an EMBL/GenBank/DDBJ whole genome shotgun (WGS) entry which is preliminary data.</text>
</comment>
<sequence>MVPTNYHDRSIPAISLANFDSRIDEITAELVAASENVGFFCIIDHGISKETIDTMFESAASFFSLPDSTKSRVPFSPQHNAGWEKNAQIRPSTGAPDRKESYQLQFGDGMSGRWLSDEDLPDFRQTALSFMHDVQHVSEKLMICFARGLGFPDDYFIQAHDITQRDSQTVARLLHYFATPEPRDTTTGEVYHRAGAHTDWDLLTLLFQKAGQSGLEICPGREVSTSFGYGDTWTKVDPDAKSNAIICNIGDLLMSWSDDRFKSTFHRVKAPCEPGDYYGERYSIAFFNQPRKSAKIQGPLKKYPMVTGEEFTRRAMERNFKAVLEKTMKTGTGLTKEVKVANTDMRATSVATVGS</sequence>